<feature type="region of interest" description="Disordered" evidence="1">
    <location>
        <begin position="86"/>
        <end position="110"/>
    </location>
</feature>
<dbReference type="EMBL" id="UINC01076508">
    <property type="protein sequence ID" value="SVC15751.1"/>
    <property type="molecule type" value="Genomic_DNA"/>
</dbReference>
<sequence length="360" mass="39543">VATNLTTLTSVRGLASVLRDRDHQWIKNLGRDPKLDVGPVEKVQESTSSATNSQSRVISALKTEFLTSSYTASSFSKTVRNDSLVTNSISTPRDSKGQGGRKLPTERKAPEISSVEDIERFLSEIATVDEDIREEFETLDTLFVELQKLIDNFDADNLKDSLLSSTRHRVDQLIVNLERILPTVGVQDQLITELQHQMASYSRTNGGDASSESLEDGSIIDSIISELNTFDSGDYSSKTRLSPDSLTARDKLGIRVDLLHRLILELRDFPFMKSSVANGADNIYAISVTLPGTAITDLQDTSQVSSIVIDPNGLNLTAYATGKNTINVNLGSRKLTDLSETRVRLNGNKHVDTKSWGLSP</sequence>
<feature type="non-terminal residue" evidence="2">
    <location>
        <position position="1"/>
    </location>
</feature>
<dbReference type="AlphaFoldDB" id="A0A382JZ60"/>
<accession>A0A382JZ60</accession>
<reference evidence="2" key="1">
    <citation type="submission" date="2018-05" db="EMBL/GenBank/DDBJ databases">
        <authorList>
            <person name="Lanie J.A."/>
            <person name="Ng W.-L."/>
            <person name="Kazmierczak K.M."/>
            <person name="Andrzejewski T.M."/>
            <person name="Davidsen T.M."/>
            <person name="Wayne K.J."/>
            <person name="Tettelin H."/>
            <person name="Glass J.I."/>
            <person name="Rusch D."/>
            <person name="Podicherti R."/>
            <person name="Tsui H.-C.T."/>
            <person name="Winkler M.E."/>
        </authorList>
    </citation>
    <scope>NUCLEOTIDE SEQUENCE</scope>
</reference>
<name>A0A382JZ60_9ZZZZ</name>
<evidence type="ECO:0000313" key="2">
    <source>
        <dbReference type="EMBL" id="SVC15751.1"/>
    </source>
</evidence>
<gene>
    <name evidence="2" type="ORF">METZ01_LOCUS268605</name>
</gene>
<proteinExistence type="predicted"/>
<feature type="non-terminal residue" evidence="2">
    <location>
        <position position="360"/>
    </location>
</feature>
<protein>
    <submittedName>
        <fullName evidence="2">Uncharacterized protein</fullName>
    </submittedName>
</protein>
<organism evidence="2">
    <name type="scientific">marine metagenome</name>
    <dbReference type="NCBI Taxonomy" id="408172"/>
    <lineage>
        <taxon>unclassified sequences</taxon>
        <taxon>metagenomes</taxon>
        <taxon>ecological metagenomes</taxon>
    </lineage>
</organism>
<evidence type="ECO:0000256" key="1">
    <source>
        <dbReference type="SAM" id="MobiDB-lite"/>
    </source>
</evidence>